<keyword evidence="2 4" id="KW-0732">Signal</keyword>
<dbReference type="GO" id="GO:0000272">
    <property type="term" value="P:polysaccharide catabolic process"/>
    <property type="evidence" value="ECO:0007669"/>
    <property type="project" value="UniProtKB-KW"/>
</dbReference>
<proteinExistence type="inferred from homology"/>
<dbReference type="EMBL" id="JAVHJL010000004">
    <property type="protein sequence ID" value="KAK6505727.1"/>
    <property type="molecule type" value="Genomic_DNA"/>
</dbReference>
<dbReference type="AlphaFoldDB" id="A0AAV9WHR2"/>
<feature type="signal peptide" evidence="4">
    <location>
        <begin position="1"/>
        <end position="24"/>
    </location>
</feature>
<accession>A0AAV9WHR2</accession>
<comment type="caution">
    <text evidence="6">The sequence shown here is derived from an EMBL/GenBank/DDBJ whole genome shotgun (WGS) entry which is preliminary data.</text>
</comment>
<keyword evidence="7" id="KW-1185">Reference proteome</keyword>
<protein>
    <recommendedName>
        <fullName evidence="5">CBM1 domain-containing protein</fullName>
    </recommendedName>
</protein>
<dbReference type="SMART" id="SM00236">
    <property type="entry name" value="fCBD"/>
    <property type="match status" value="1"/>
</dbReference>
<dbReference type="GO" id="GO:0005576">
    <property type="term" value="C:extracellular region"/>
    <property type="evidence" value="ECO:0007669"/>
    <property type="project" value="InterPro"/>
</dbReference>
<dbReference type="InterPro" id="IPR035971">
    <property type="entry name" value="CBD_sf"/>
</dbReference>
<dbReference type="GO" id="GO:0008810">
    <property type="term" value="F:cellulase activity"/>
    <property type="evidence" value="ECO:0007669"/>
    <property type="project" value="InterPro"/>
</dbReference>
<evidence type="ECO:0000259" key="5">
    <source>
        <dbReference type="PROSITE" id="PS51164"/>
    </source>
</evidence>
<evidence type="ECO:0000256" key="1">
    <source>
        <dbReference type="ARBA" id="ARBA00005519"/>
    </source>
</evidence>
<evidence type="ECO:0000313" key="6">
    <source>
        <dbReference type="EMBL" id="KAK6505727.1"/>
    </source>
</evidence>
<reference evidence="6 7" key="1">
    <citation type="submission" date="2023-08" db="EMBL/GenBank/DDBJ databases">
        <authorList>
            <person name="Palmer J.M."/>
        </authorList>
    </citation>
    <scope>NUCLEOTIDE SEQUENCE [LARGE SCALE GENOMIC DNA]</scope>
    <source>
        <strain evidence="6 7">TWF481</strain>
    </source>
</reference>
<feature type="chain" id="PRO_5043564279" description="CBM1 domain-containing protein" evidence="4">
    <location>
        <begin position="25"/>
        <end position="279"/>
    </location>
</feature>
<comment type="similarity">
    <text evidence="1 3">Belongs to the glycosyl hydrolase 12 (cellulase H) family.</text>
</comment>
<dbReference type="Proteomes" id="UP001370758">
    <property type="component" value="Unassembled WGS sequence"/>
</dbReference>
<dbReference type="Pfam" id="PF00734">
    <property type="entry name" value="CBM_1"/>
    <property type="match status" value="1"/>
</dbReference>
<dbReference type="InterPro" id="IPR002594">
    <property type="entry name" value="GH12"/>
</dbReference>
<feature type="domain" description="CBM1" evidence="5">
    <location>
        <begin position="18"/>
        <end position="54"/>
    </location>
</feature>
<sequence length="279" mass="29505">MKVSTTTAALMAIALVNAQAAAWAQCGGSGYTGSTTCVSGYYCAYSNAYYSQCLPNEFCGQWDYTNTAVYTLYNNLWGSGSATAGSQCTGLDGTDGSTIRWHTSWTWQGGSTNVKSYANAALAFTPKKLSALSTIPTSWTYTYSNTDNMVANVAYDIFTSSTSSGTPEYEVMIWLGAYGGAGPISSTGSTIASTYIDGVTWKLYKGTNSQLTVFSFVASNAPVTSWSGDVNNFIKYLTGNQGLPSSQYLTTIEAGTEPFTNTAGVKSTLKVTAYSVAVN</sequence>
<keyword evidence="3" id="KW-0378">Hydrolase</keyword>
<dbReference type="Pfam" id="PF01670">
    <property type="entry name" value="Glyco_hydro_12"/>
    <property type="match status" value="1"/>
</dbReference>
<gene>
    <name evidence="6" type="ORF">TWF481_007619</name>
</gene>
<dbReference type="InterPro" id="IPR013319">
    <property type="entry name" value="GH11/12"/>
</dbReference>
<dbReference type="SUPFAM" id="SSF49899">
    <property type="entry name" value="Concanavalin A-like lectins/glucanases"/>
    <property type="match status" value="1"/>
</dbReference>
<evidence type="ECO:0000256" key="4">
    <source>
        <dbReference type="SAM" id="SignalP"/>
    </source>
</evidence>
<dbReference type="PANTHER" id="PTHR34002:SF9">
    <property type="entry name" value="XYLOGLUCAN-SPECIFIC ENDO-BETA-1,4-GLUCANASE A"/>
    <property type="match status" value="1"/>
</dbReference>
<keyword evidence="3" id="KW-0624">Polysaccharide degradation</keyword>
<dbReference type="GO" id="GO:0030248">
    <property type="term" value="F:cellulose binding"/>
    <property type="evidence" value="ECO:0007669"/>
    <property type="project" value="InterPro"/>
</dbReference>
<dbReference type="InterPro" id="IPR013320">
    <property type="entry name" value="ConA-like_dom_sf"/>
</dbReference>
<keyword evidence="3" id="KW-0326">Glycosidase</keyword>
<dbReference type="InterPro" id="IPR000254">
    <property type="entry name" value="CBD"/>
</dbReference>
<evidence type="ECO:0000313" key="7">
    <source>
        <dbReference type="Proteomes" id="UP001370758"/>
    </source>
</evidence>
<dbReference type="PROSITE" id="PS51164">
    <property type="entry name" value="CBM1_2"/>
    <property type="match status" value="1"/>
</dbReference>
<dbReference type="Gene3D" id="2.60.120.180">
    <property type="match status" value="1"/>
</dbReference>
<dbReference type="PROSITE" id="PS00562">
    <property type="entry name" value="CBM1_1"/>
    <property type="match status" value="1"/>
</dbReference>
<keyword evidence="3" id="KW-0119">Carbohydrate metabolism</keyword>
<name>A0AAV9WHR2_9PEZI</name>
<evidence type="ECO:0000256" key="2">
    <source>
        <dbReference type="ARBA" id="ARBA00022729"/>
    </source>
</evidence>
<organism evidence="6 7">
    <name type="scientific">Arthrobotrys musiformis</name>
    <dbReference type="NCBI Taxonomy" id="47236"/>
    <lineage>
        <taxon>Eukaryota</taxon>
        <taxon>Fungi</taxon>
        <taxon>Dikarya</taxon>
        <taxon>Ascomycota</taxon>
        <taxon>Pezizomycotina</taxon>
        <taxon>Orbiliomycetes</taxon>
        <taxon>Orbiliales</taxon>
        <taxon>Orbiliaceae</taxon>
        <taxon>Arthrobotrys</taxon>
    </lineage>
</organism>
<dbReference type="PANTHER" id="PTHR34002">
    <property type="entry name" value="BLR1656 PROTEIN"/>
    <property type="match status" value="1"/>
</dbReference>
<evidence type="ECO:0000256" key="3">
    <source>
        <dbReference type="RuleBase" id="RU361163"/>
    </source>
</evidence>
<dbReference type="SUPFAM" id="SSF57180">
    <property type="entry name" value="Cellulose-binding domain"/>
    <property type="match status" value="1"/>
</dbReference>